<dbReference type="AlphaFoldDB" id="A0A543I5T0"/>
<evidence type="ECO:0000313" key="3">
    <source>
        <dbReference type="EMBL" id="TQM65938.1"/>
    </source>
</evidence>
<feature type="region of interest" description="Disordered" evidence="1">
    <location>
        <begin position="1"/>
        <end position="22"/>
    </location>
</feature>
<dbReference type="EMBL" id="VFPN01000001">
    <property type="protein sequence ID" value="TQM65938.1"/>
    <property type="molecule type" value="Genomic_DNA"/>
</dbReference>
<organism evidence="3 4">
    <name type="scientific">Klugiella xanthotipulae</name>
    <dbReference type="NCBI Taxonomy" id="244735"/>
    <lineage>
        <taxon>Bacteria</taxon>
        <taxon>Bacillati</taxon>
        <taxon>Actinomycetota</taxon>
        <taxon>Actinomycetes</taxon>
        <taxon>Micrococcales</taxon>
        <taxon>Microbacteriaceae</taxon>
        <taxon>Klugiella</taxon>
    </lineage>
</organism>
<feature type="compositionally biased region" description="Low complexity" evidence="1">
    <location>
        <begin position="1"/>
        <end position="19"/>
    </location>
</feature>
<keyword evidence="2" id="KW-1133">Transmembrane helix</keyword>
<evidence type="ECO:0000313" key="4">
    <source>
        <dbReference type="Proteomes" id="UP000318331"/>
    </source>
</evidence>
<dbReference type="RefSeq" id="WP_141915925.1">
    <property type="nucleotide sequence ID" value="NZ_BAAAYS010000026.1"/>
</dbReference>
<feature type="transmembrane region" description="Helical" evidence="2">
    <location>
        <begin position="172"/>
        <end position="193"/>
    </location>
</feature>
<keyword evidence="4" id="KW-1185">Reference proteome</keyword>
<feature type="transmembrane region" description="Helical" evidence="2">
    <location>
        <begin position="200"/>
        <end position="222"/>
    </location>
</feature>
<sequence length="284" mass="29726">MSTAAPTTTRTGHAGTARPSWRGRSRLTFGGVLRSEWIKLSSLRSTWWSLGTVVVLAITASFMIANTSTPQSGSSAEMIHTSVMVGNFSIFITSLIAASLGVIVASGEYSTGMIRSTLTAVPRRLPTLWAKAGVLFACLFVTGLITSFGGFLLTQGILSGKGLGAALTDDGALVALISGGVFLGLIGMMAFGLGSITRSGAGGIVISVGIIMVLPTIVLLLGTQNWEPARVLMSYLPSEAGKVMYSTPQEGIVTMEYWQALLVVLGWVVVTLVPAAILLKRRDA</sequence>
<comment type="caution">
    <text evidence="3">The sequence shown here is derived from an EMBL/GenBank/DDBJ whole genome shotgun (WGS) entry which is preliminary data.</text>
</comment>
<gene>
    <name evidence="3" type="ORF">FB466_0758</name>
</gene>
<feature type="transmembrane region" description="Helical" evidence="2">
    <location>
        <begin position="128"/>
        <end position="152"/>
    </location>
</feature>
<dbReference type="Proteomes" id="UP000318331">
    <property type="component" value="Unassembled WGS sequence"/>
</dbReference>
<evidence type="ECO:0000256" key="1">
    <source>
        <dbReference type="SAM" id="MobiDB-lite"/>
    </source>
</evidence>
<keyword evidence="2" id="KW-0812">Transmembrane</keyword>
<proteinExistence type="predicted"/>
<dbReference type="OrthoDB" id="3297477at2"/>
<protein>
    <submittedName>
        <fullName evidence="3">ABC-2 type transport system permease protein</fullName>
    </submittedName>
</protein>
<feature type="transmembrane region" description="Helical" evidence="2">
    <location>
        <begin position="47"/>
        <end position="65"/>
    </location>
</feature>
<name>A0A543I5T0_9MICO</name>
<feature type="transmembrane region" description="Helical" evidence="2">
    <location>
        <begin position="85"/>
        <end position="107"/>
    </location>
</feature>
<keyword evidence="2" id="KW-0472">Membrane</keyword>
<dbReference type="PANTHER" id="PTHR37305:SF1">
    <property type="entry name" value="MEMBRANE PROTEIN"/>
    <property type="match status" value="1"/>
</dbReference>
<evidence type="ECO:0000256" key="2">
    <source>
        <dbReference type="SAM" id="Phobius"/>
    </source>
</evidence>
<dbReference type="PANTHER" id="PTHR37305">
    <property type="entry name" value="INTEGRAL MEMBRANE PROTEIN-RELATED"/>
    <property type="match status" value="1"/>
</dbReference>
<accession>A0A543I5T0</accession>
<feature type="transmembrane region" description="Helical" evidence="2">
    <location>
        <begin position="257"/>
        <end position="279"/>
    </location>
</feature>
<reference evidence="3 4" key="1">
    <citation type="submission" date="2019-06" db="EMBL/GenBank/DDBJ databases">
        <title>Sequencing the genomes of 1000 actinobacteria strains.</title>
        <authorList>
            <person name="Klenk H.-P."/>
        </authorList>
    </citation>
    <scope>NUCLEOTIDE SEQUENCE [LARGE SCALE GENOMIC DNA]</scope>
    <source>
        <strain evidence="3 4">DSM 18031</strain>
    </source>
</reference>